<dbReference type="SUPFAM" id="SSF56300">
    <property type="entry name" value="Metallo-dependent phosphatases"/>
    <property type="match status" value="1"/>
</dbReference>
<evidence type="ECO:0000313" key="4">
    <source>
        <dbReference type="Proteomes" id="UP000198838"/>
    </source>
</evidence>
<keyword evidence="4" id="KW-1185">Reference proteome</keyword>
<dbReference type="Pfam" id="PF07523">
    <property type="entry name" value="Big_3"/>
    <property type="match status" value="2"/>
</dbReference>
<dbReference type="InterPro" id="IPR022038">
    <property type="entry name" value="Ig-like_bact"/>
</dbReference>
<feature type="domain" description="Calcineurin-like phosphoesterase" evidence="1">
    <location>
        <begin position="157"/>
        <end position="368"/>
    </location>
</feature>
<evidence type="ECO:0000259" key="2">
    <source>
        <dbReference type="Pfam" id="PF07523"/>
    </source>
</evidence>
<dbReference type="PANTHER" id="PTHR43143:SF1">
    <property type="entry name" value="SERINE_THREONINE-PROTEIN PHOSPHATASE CPPED1"/>
    <property type="match status" value="1"/>
</dbReference>
<gene>
    <name evidence="3" type="ORF">SAMN05216249_10440</name>
</gene>
<organism evidence="3 4">
    <name type="scientific">Acetitomaculum ruminis DSM 5522</name>
    <dbReference type="NCBI Taxonomy" id="1120918"/>
    <lineage>
        <taxon>Bacteria</taxon>
        <taxon>Bacillati</taxon>
        <taxon>Bacillota</taxon>
        <taxon>Clostridia</taxon>
        <taxon>Lachnospirales</taxon>
        <taxon>Lachnospiraceae</taxon>
        <taxon>Acetitomaculum</taxon>
    </lineage>
</organism>
<dbReference type="RefSeq" id="WP_092870724.1">
    <property type="nucleotide sequence ID" value="NZ_FOJY01000004.1"/>
</dbReference>
<dbReference type="OrthoDB" id="9780884at2"/>
<dbReference type="EMBL" id="FOJY01000004">
    <property type="protein sequence ID" value="SFA87219.1"/>
    <property type="molecule type" value="Genomic_DNA"/>
</dbReference>
<dbReference type="Gene3D" id="2.60.40.3630">
    <property type="match status" value="2"/>
</dbReference>
<accession>A0A1I0WEN7</accession>
<dbReference type="STRING" id="1120918.SAMN05216249_10440"/>
<dbReference type="Gene3D" id="3.60.21.10">
    <property type="match status" value="1"/>
</dbReference>
<dbReference type="PANTHER" id="PTHR43143">
    <property type="entry name" value="METALLOPHOSPHOESTERASE, CALCINEURIN SUPERFAMILY"/>
    <property type="match status" value="1"/>
</dbReference>
<dbReference type="InterPro" id="IPR004843">
    <property type="entry name" value="Calcineurin-like_PHP"/>
</dbReference>
<evidence type="ECO:0000313" key="3">
    <source>
        <dbReference type="EMBL" id="SFA87219.1"/>
    </source>
</evidence>
<reference evidence="3 4" key="1">
    <citation type="submission" date="2016-10" db="EMBL/GenBank/DDBJ databases">
        <authorList>
            <person name="de Groot N.N."/>
        </authorList>
    </citation>
    <scope>NUCLEOTIDE SEQUENCE [LARGE SCALE GENOMIC DNA]</scope>
    <source>
        <strain evidence="3 4">DSM 5522</strain>
    </source>
</reference>
<dbReference type="InterPro" id="IPR051918">
    <property type="entry name" value="STPP_CPPED1"/>
</dbReference>
<proteinExistence type="predicted"/>
<evidence type="ECO:0000259" key="1">
    <source>
        <dbReference type="Pfam" id="PF00149"/>
    </source>
</evidence>
<feature type="domain" description="Ig-like" evidence="2">
    <location>
        <begin position="480"/>
        <end position="547"/>
    </location>
</feature>
<dbReference type="GO" id="GO:0016787">
    <property type="term" value="F:hydrolase activity"/>
    <property type="evidence" value="ECO:0007669"/>
    <property type="project" value="InterPro"/>
</dbReference>
<dbReference type="AlphaFoldDB" id="A0A1I0WEN7"/>
<protein>
    <submittedName>
        <fullName evidence="3">Ig-like domain (Group 3)</fullName>
    </submittedName>
</protein>
<dbReference type="Proteomes" id="UP000198838">
    <property type="component" value="Unassembled WGS sequence"/>
</dbReference>
<feature type="domain" description="Ig-like" evidence="2">
    <location>
        <begin position="562"/>
        <end position="630"/>
    </location>
</feature>
<dbReference type="InterPro" id="IPR029052">
    <property type="entry name" value="Metallo-depent_PP-like"/>
</dbReference>
<dbReference type="Pfam" id="PF00149">
    <property type="entry name" value="Metallophos"/>
    <property type="match status" value="1"/>
</dbReference>
<sequence>MSYYKISDTTLKNIANALRAKTGSDALMKVSEMPDAIASIKNSDLKVGIKYNFNNNVPGDASGTIYVCSIDINLTDISLRWADNEGDLQEYTNINVEAFNVEFMEREAYIYMSEINLIPTAATRVIALVDGAVVGSFTIPVAKRLTSSVLGNHVGDVALLSDVHIGYDTSVEDLTKILSYARTIGADAVCIAGDITQQGTQAYLNNWQSARDNARGSLAVYSCTGNHEAYNDNCLIVQGQSIRAYLDTDSTSDTLPYFYKVINGDVYVFVSCFDGDVKQSRDNVMYTTAQLDWLEDVLETYRNQRVFLFAHVPPNKWAMSNNGFGIANGAYSFDVWGTSSGVLADRTRFLSLMEHYKNVIWFSGHSHIKWEYQESASMKNLNYARYNNGARLIHLSSLTVPRDLIDSDNDGLKDDSVTDYIYAESQAMIMEVYENGILLKGRDFIVDKFISIAQFYLDTAPVTVPAKEVVTLTGIEAVKTKTSYSTGESLNTNDITVTAYYSNNTSKIVTAMINTSNVDMNIQGTYQITISYTENGTTLTDTISITVEDAPVITLSSITATKTKTQYNTNESLNTDDITITAHYSDGSSQVVQGTVDTSNANMAAAGTYTITVSYSEDGITKTANITITVTSASVEPNPPSGEYVEIPLTWHNGRVDGVTGEIDDKAKYSYTDAVSVSNVSMVKATVQTNICTEYYLQLVWFNANNEMIRYSEDDRATTTTGEIVTVEMAVPSGASYLRINMKHGTTSQYYAQARSNTQLFVK</sequence>
<name>A0A1I0WEN7_9FIRM</name>